<dbReference type="EMBL" id="GBXM01001706">
    <property type="protein sequence ID" value="JAI06872.1"/>
    <property type="molecule type" value="Transcribed_RNA"/>
</dbReference>
<reference evidence="1" key="2">
    <citation type="journal article" date="2015" name="Fish Shellfish Immunol.">
        <title>Early steps in the European eel (Anguilla anguilla)-Vibrio vulnificus interaction in the gills: Role of the RtxA13 toxin.</title>
        <authorList>
            <person name="Callol A."/>
            <person name="Pajuelo D."/>
            <person name="Ebbesson L."/>
            <person name="Teles M."/>
            <person name="MacKenzie S."/>
            <person name="Amaro C."/>
        </authorList>
    </citation>
    <scope>NUCLEOTIDE SEQUENCE</scope>
</reference>
<name>A0A0E9XWT7_ANGAN</name>
<accession>A0A0E9XWT7</accession>
<organism evidence="1">
    <name type="scientific">Anguilla anguilla</name>
    <name type="common">European freshwater eel</name>
    <name type="synonym">Muraena anguilla</name>
    <dbReference type="NCBI Taxonomy" id="7936"/>
    <lineage>
        <taxon>Eukaryota</taxon>
        <taxon>Metazoa</taxon>
        <taxon>Chordata</taxon>
        <taxon>Craniata</taxon>
        <taxon>Vertebrata</taxon>
        <taxon>Euteleostomi</taxon>
        <taxon>Actinopterygii</taxon>
        <taxon>Neopterygii</taxon>
        <taxon>Teleostei</taxon>
        <taxon>Anguilliformes</taxon>
        <taxon>Anguillidae</taxon>
        <taxon>Anguilla</taxon>
    </lineage>
</organism>
<reference evidence="1" key="1">
    <citation type="submission" date="2014-11" db="EMBL/GenBank/DDBJ databases">
        <authorList>
            <person name="Amaro Gonzalez C."/>
        </authorList>
    </citation>
    <scope>NUCLEOTIDE SEQUENCE</scope>
</reference>
<evidence type="ECO:0000313" key="1">
    <source>
        <dbReference type="EMBL" id="JAI06872.1"/>
    </source>
</evidence>
<sequence>MVLTSSIMTVRLGHQSHRHTYTQKSSVYLPMCSHQVQ</sequence>
<protein>
    <submittedName>
        <fullName evidence="1">Uncharacterized protein</fullName>
    </submittedName>
</protein>
<proteinExistence type="predicted"/>
<dbReference type="AlphaFoldDB" id="A0A0E9XWT7"/>